<evidence type="ECO:0000256" key="7">
    <source>
        <dbReference type="SAM" id="MobiDB-lite"/>
    </source>
</evidence>
<dbReference type="EMBL" id="JACICC010000002">
    <property type="protein sequence ID" value="MBB3809050.1"/>
    <property type="molecule type" value="Genomic_DNA"/>
</dbReference>
<evidence type="ECO:0000259" key="8">
    <source>
        <dbReference type="Pfam" id="PF01171"/>
    </source>
</evidence>
<feature type="domain" description="tRNA(Ile)-lysidine/2-thiocytidine synthase N-terminal" evidence="8">
    <location>
        <begin position="41"/>
        <end position="221"/>
    </location>
</feature>
<evidence type="ECO:0000256" key="6">
    <source>
        <dbReference type="HAMAP-Rule" id="MF_01161"/>
    </source>
</evidence>
<dbReference type="HAMAP" id="MF_01161">
    <property type="entry name" value="tRNA_Ile_lys_synt"/>
    <property type="match status" value="1"/>
</dbReference>
<evidence type="ECO:0000256" key="1">
    <source>
        <dbReference type="ARBA" id="ARBA00022598"/>
    </source>
</evidence>
<dbReference type="AlphaFoldDB" id="A0A7W5Z2S0"/>
<dbReference type="GO" id="GO:0005524">
    <property type="term" value="F:ATP binding"/>
    <property type="evidence" value="ECO:0007669"/>
    <property type="project" value="UniProtKB-UniRule"/>
</dbReference>
<name>A0A7W5Z2S0_9HYPH</name>
<comment type="domain">
    <text evidence="6">The N-terminal region contains the highly conserved SGGXDS motif, predicted to be a P-loop motif involved in ATP binding.</text>
</comment>
<dbReference type="InterPro" id="IPR012795">
    <property type="entry name" value="tRNA_Ile_lys_synt_N"/>
</dbReference>
<comment type="similarity">
    <text evidence="6">Belongs to the tRNA(Ile)-lysidine synthase family.</text>
</comment>
<dbReference type="PANTHER" id="PTHR43033:SF1">
    <property type="entry name" value="TRNA(ILE)-LYSIDINE SYNTHASE-RELATED"/>
    <property type="match status" value="1"/>
</dbReference>
<dbReference type="InterPro" id="IPR011063">
    <property type="entry name" value="TilS/TtcA_N"/>
</dbReference>
<keyword evidence="6" id="KW-0963">Cytoplasm</keyword>
<dbReference type="NCBIfam" id="TIGR02432">
    <property type="entry name" value="lysidine_TilS_N"/>
    <property type="match status" value="1"/>
</dbReference>
<evidence type="ECO:0000256" key="4">
    <source>
        <dbReference type="ARBA" id="ARBA00022840"/>
    </source>
</evidence>
<dbReference type="GO" id="GO:0032267">
    <property type="term" value="F:tRNA(Ile)-lysidine synthase activity"/>
    <property type="evidence" value="ECO:0007669"/>
    <property type="project" value="UniProtKB-EC"/>
</dbReference>
<feature type="compositionally biased region" description="Gly residues" evidence="7">
    <location>
        <begin position="355"/>
        <end position="364"/>
    </location>
</feature>
<evidence type="ECO:0000313" key="9">
    <source>
        <dbReference type="EMBL" id="MBB3809050.1"/>
    </source>
</evidence>
<dbReference type="SUPFAM" id="SSF52402">
    <property type="entry name" value="Adenine nucleotide alpha hydrolases-like"/>
    <property type="match status" value="1"/>
</dbReference>
<dbReference type="Pfam" id="PF01171">
    <property type="entry name" value="ATP_bind_3"/>
    <property type="match status" value="1"/>
</dbReference>
<feature type="binding site" evidence="6">
    <location>
        <begin position="46"/>
        <end position="51"/>
    </location>
    <ligand>
        <name>ATP</name>
        <dbReference type="ChEBI" id="CHEBI:30616"/>
    </ligand>
</feature>
<reference evidence="9 10" key="1">
    <citation type="submission" date="2020-08" db="EMBL/GenBank/DDBJ databases">
        <title>Genomic Encyclopedia of Type Strains, Phase IV (KMG-IV): sequencing the most valuable type-strain genomes for metagenomic binning, comparative biology and taxonomic classification.</title>
        <authorList>
            <person name="Goeker M."/>
        </authorList>
    </citation>
    <scope>NUCLEOTIDE SEQUENCE [LARGE SCALE GENOMIC DNA]</scope>
    <source>
        <strain evidence="9 10">DSM 28760</strain>
    </source>
</reference>
<dbReference type="Gene3D" id="3.40.50.620">
    <property type="entry name" value="HUPs"/>
    <property type="match status" value="1"/>
</dbReference>
<dbReference type="InterPro" id="IPR014729">
    <property type="entry name" value="Rossmann-like_a/b/a_fold"/>
</dbReference>
<comment type="catalytic activity">
    <reaction evidence="5 6">
        <text>cytidine(34) in tRNA(Ile2) + L-lysine + ATP = lysidine(34) in tRNA(Ile2) + AMP + diphosphate + H(+)</text>
        <dbReference type="Rhea" id="RHEA:43744"/>
        <dbReference type="Rhea" id="RHEA-COMP:10625"/>
        <dbReference type="Rhea" id="RHEA-COMP:10670"/>
        <dbReference type="ChEBI" id="CHEBI:15378"/>
        <dbReference type="ChEBI" id="CHEBI:30616"/>
        <dbReference type="ChEBI" id="CHEBI:32551"/>
        <dbReference type="ChEBI" id="CHEBI:33019"/>
        <dbReference type="ChEBI" id="CHEBI:82748"/>
        <dbReference type="ChEBI" id="CHEBI:83665"/>
        <dbReference type="ChEBI" id="CHEBI:456215"/>
        <dbReference type="EC" id="6.3.4.19"/>
    </reaction>
</comment>
<evidence type="ECO:0000313" key="10">
    <source>
        <dbReference type="Proteomes" id="UP000537592"/>
    </source>
</evidence>
<keyword evidence="10" id="KW-1185">Reference proteome</keyword>
<comment type="subcellular location">
    <subcellularLocation>
        <location evidence="6">Cytoplasm</location>
    </subcellularLocation>
</comment>
<keyword evidence="3 6" id="KW-0547">Nucleotide-binding</keyword>
<organism evidence="9 10">
    <name type="scientific">Pseudochelatococcus contaminans</name>
    <dbReference type="NCBI Taxonomy" id="1538103"/>
    <lineage>
        <taxon>Bacteria</taxon>
        <taxon>Pseudomonadati</taxon>
        <taxon>Pseudomonadota</taxon>
        <taxon>Alphaproteobacteria</taxon>
        <taxon>Hyphomicrobiales</taxon>
        <taxon>Chelatococcaceae</taxon>
        <taxon>Pseudochelatococcus</taxon>
    </lineage>
</organism>
<evidence type="ECO:0000256" key="3">
    <source>
        <dbReference type="ARBA" id="ARBA00022741"/>
    </source>
</evidence>
<keyword evidence="1 6" id="KW-0436">Ligase</keyword>
<accession>A0A7W5Z2S0</accession>
<dbReference type="GO" id="GO:0006400">
    <property type="term" value="P:tRNA modification"/>
    <property type="evidence" value="ECO:0007669"/>
    <property type="project" value="UniProtKB-UniRule"/>
</dbReference>
<dbReference type="RefSeq" id="WP_183751046.1">
    <property type="nucleotide sequence ID" value="NZ_JACICC010000002.1"/>
</dbReference>
<dbReference type="PANTHER" id="PTHR43033">
    <property type="entry name" value="TRNA(ILE)-LYSIDINE SYNTHASE-RELATED"/>
    <property type="match status" value="1"/>
</dbReference>
<comment type="function">
    <text evidence="6">Ligates lysine onto the cytidine present at position 34 of the AUA codon-specific tRNA(Ile) that contains the anticodon CAU, in an ATP-dependent manner. Cytidine is converted to lysidine, thus changing the amino acid specificity of the tRNA from methionine to isoleucine.</text>
</comment>
<dbReference type="InterPro" id="IPR012094">
    <property type="entry name" value="tRNA_Ile_lys_synt"/>
</dbReference>
<dbReference type="Proteomes" id="UP000537592">
    <property type="component" value="Unassembled WGS sequence"/>
</dbReference>
<comment type="caution">
    <text evidence="9">The sequence shown here is derived from an EMBL/GenBank/DDBJ whole genome shotgun (WGS) entry which is preliminary data.</text>
</comment>
<sequence length="364" mass="38969">MTEFCNNTPLLTRDPRLLPFDSIADSEIEELFALLADAPKLVLAVSGGPDSVALMLLAARWSALRGTPAVVVASVDHGLRPSAAGEARAVVALAQWLGFEGRVLTWQGNKPRSGIQEAARAARYRLLADAAYADGASHVVTAHHRDDQAETVLMRLSGGSGIGGLSAMRPVAEMPETRIRLARPLLGLPKRRLIAITDEAGVQVVDDPANRDPRFARARLRGHEAERSVLGLTPERLTRLAARAARAEDALSTIAAGHYSTLVQDDRGHLTVSSDVWREPEEIVLRVLALALMQVTGVNRPVALERLERLGGEMHAARRAGAALRRTLHGATVRLSSAGKIDIAPEPPRLRGRAGRGAGPIGDE</sequence>
<keyword evidence="4 6" id="KW-0067">ATP-binding</keyword>
<protein>
    <recommendedName>
        <fullName evidence="6">tRNA(Ile)-lysidine synthase</fullName>
        <ecNumber evidence="6">6.3.4.19</ecNumber>
    </recommendedName>
    <alternativeName>
        <fullName evidence="6">tRNA(Ile)-2-lysyl-cytidine synthase</fullName>
    </alternativeName>
    <alternativeName>
        <fullName evidence="6">tRNA(Ile)-lysidine synthetase</fullName>
    </alternativeName>
</protein>
<feature type="region of interest" description="Disordered" evidence="7">
    <location>
        <begin position="342"/>
        <end position="364"/>
    </location>
</feature>
<keyword evidence="2 6" id="KW-0819">tRNA processing</keyword>
<evidence type="ECO:0000256" key="5">
    <source>
        <dbReference type="ARBA" id="ARBA00048539"/>
    </source>
</evidence>
<evidence type="ECO:0000256" key="2">
    <source>
        <dbReference type="ARBA" id="ARBA00022694"/>
    </source>
</evidence>
<dbReference type="CDD" id="cd01992">
    <property type="entry name" value="TilS_N"/>
    <property type="match status" value="1"/>
</dbReference>
<proteinExistence type="inferred from homology"/>
<dbReference type="GO" id="GO:0005737">
    <property type="term" value="C:cytoplasm"/>
    <property type="evidence" value="ECO:0007669"/>
    <property type="project" value="UniProtKB-SubCell"/>
</dbReference>
<gene>
    <name evidence="6" type="primary">tilS</name>
    <name evidence="9" type="ORF">FHS81_001120</name>
</gene>
<dbReference type="EC" id="6.3.4.19" evidence="6"/>